<organism evidence="3 4">
    <name type="scientific">Nocardioides furvisabuli</name>
    <dbReference type="NCBI Taxonomy" id="375542"/>
    <lineage>
        <taxon>Bacteria</taxon>
        <taxon>Bacillati</taxon>
        <taxon>Actinomycetota</taxon>
        <taxon>Actinomycetes</taxon>
        <taxon>Propionibacteriales</taxon>
        <taxon>Nocardioidaceae</taxon>
        <taxon>Nocardioides</taxon>
    </lineage>
</organism>
<feature type="region of interest" description="Disordered" evidence="1">
    <location>
        <begin position="70"/>
        <end position="96"/>
    </location>
</feature>
<proteinExistence type="predicted"/>
<reference evidence="4" key="1">
    <citation type="journal article" date="2019" name="Int. J. Syst. Evol. Microbiol.">
        <title>The Global Catalogue of Microorganisms (GCM) 10K type strain sequencing project: providing services to taxonomists for standard genome sequencing and annotation.</title>
        <authorList>
            <consortium name="The Broad Institute Genomics Platform"/>
            <consortium name="The Broad Institute Genome Sequencing Center for Infectious Disease"/>
            <person name="Wu L."/>
            <person name="Ma J."/>
        </authorList>
    </citation>
    <scope>NUCLEOTIDE SEQUENCE [LARGE SCALE GENOMIC DNA]</scope>
    <source>
        <strain evidence="4">JCM 13813</strain>
    </source>
</reference>
<dbReference type="EMBL" id="BAAAMQ010000015">
    <property type="protein sequence ID" value="GAA2112952.1"/>
    <property type="molecule type" value="Genomic_DNA"/>
</dbReference>
<evidence type="ECO:0000256" key="2">
    <source>
        <dbReference type="SAM" id="Phobius"/>
    </source>
</evidence>
<keyword evidence="2" id="KW-0472">Membrane</keyword>
<evidence type="ECO:0000313" key="4">
    <source>
        <dbReference type="Proteomes" id="UP001501161"/>
    </source>
</evidence>
<evidence type="ECO:0000313" key="3">
    <source>
        <dbReference type="EMBL" id="GAA2112952.1"/>
    </source>
</evidence>
<protein>
    <recommendedName>
        <fullName evidence="5">VCBS repeat-containing protein</fullName>
    </recommendedName>
</protein>
<sequence>MSTTPGAPDLEARLRVALAARADLVRGEDLAPLATATPVRRRWPTPWVLLAAAAVVLLVLGVVLQGVGGRTRSDEVAPEPDAPQLELPADVGRDWKADDLSSPARLDLDGDGRKERVDFLAEPTEDFDGRVRLQTTVSTTGEQAYGIAELGTTIGTSALDPIDADGDGDQELVLYFDDPSAVGGGGYPLVFDLRDGLLVRAVVEDPELLVRGSVPVDGSATEHFRMVHLHDYWFEQGTLWSSRSVNAYAEGNMTLLRPETIVVDAWRWALGDDGVLRHVEEACLRQGLEASQPCGNDTENELPSIVPVAGETIGAGGRAVFDVGYRYTVSVEAGDPATLVVRGEDGRTLRHDLAVADARVSTTQPTSVMSDGASFYVTSASDPSYAQVLVQDGDRLRALDTTGDVELTDDATTRTWLTAGGALVTAVAEEEGAWRAWQWQMVSGAEMAALPSGTVCFDDPSDPATVRRC</sequence>
<comment type="caution">
    <text evidence="3">The sequence shown here is derived from an EMBL/GenBank/DDBJ whole genome shotgun (WGS) entry which is preliminary data.</text>
</comment>
<dbReference type="RefSeq" id="WP_231251452.1">
    <property type="nucleotide sequence ID" value="NZ_BAAAMQ010000015.1"/>
</dbReference>
<gene>
    <name evidence="3" type="ORF">GCM10009726_30080</name>
</gene>
<name>A0ABP5J7Y9_9ACTN</name>
<accession>A0ABP5J7Y9</accession>
<dbReference type="Proteomes" id="UP001501161">
    <property type="component" value="Unassembled WGS sequence"/>
</dbReference>
<keyword evidence="2" id="KW-1133">Transmembrane helix</keyword>
<feature type="transmembrane region" description="Helical" evidence="2">
    <location>
        <begin position="47"/>
        <end position="64"/>
    </location>
</feature>
<keyword evidence="2" id="KW-0812">Transmembrane</keyword>
<evidence type="ECO:0000256" key="1">
    <source>
        <dbReference type="SAM" id="MobiDB-lite"/>
    </source>
</evidence>
<evidence type="ECO:0008006" key="5">
    <source>
        <dbReference type="Google" id="ProtNLM"/>
    </source>
</evidence>
<keyword evidence="4" id="KW-1185">Reference proteome</keyword>